<dbReference type="RefSeq" id="WP_275810923.1">
    <property type="nucleotide sequence ID" value="NZ_BAAANM010000019.1"/>
</dbReference>
<evidence type="ECO:0000313" key="2">
    <source>
        <dbReference type="EMBL" id="MDF2255803.1"/>
    </source>
</evidence>
<evidence type="ECO:0000256" key="1">
    <source>
        <dbReference type="SAM" id="Phobius"/>
    </source>
</evidence>
<comment type="caution">
    <text evidence="2">The sequence shown here is derived from an EMBL/GenBank/DDBJ whole genome shotgun (WGS) entry which is preliminary data.</text>
</comment>
<evidence type="ECO:0000313" key="3">
    <source>
        <dbReference type="Proteomes" id="UP001220022"/>
    </source>
</evidence>
<feature type="transmembrane region" description="Helical" evidence="1">
    <location>
        <begin position="192"/>
        <end position="212"/>
    </location>
</feature>
<sequence length="225" mass="24590">MSAALRHPGGVRLLPGLTRSMARSGRSERPEAERGVLARGSVFFAFAPWIVFDVVAGPSTWKLAAVAALICAVVLNVPDLMRGAPKILDVVGIVFFLVISVLGLTLQRHDLIWLETYAQTLASGAIAVVALGSLAFVPFTEQYARVSAPPEVWESPAFRRTNRLLTAMWGLVFAVIAILGLVALHVRTGTDWLNWIVPVALLAVAVRITRWYPQYVRRKTRPPGD</sequence>
<feature type="transmembrane region" description="Helical" evidence="1">
    <location>
        <begin position="164"/>
        <end position="186"/>
    </location>
</feature>
<feature type="transmembrane region" description="Helical" evidence="1">
    <location>
        <begin position="61"/>
        <end position="80"/>
    </location>
</feature>
<keyword evidence="3" id="KW-1185">Reference proteome</keyword>
<feature type="transmembrane region" description="Helical" evidence="1">
    <location>
        <begin position="87"/>
        <end position="105"/>
    </location>
</feature>
<dbReference type="EMBL" id="JARHTQ010000004">
    <property type="protein sequence ID" value="MDF2255803.1"/>
    <property type="molecule type" value="Genomic_DNA"/>
</dbReference>
<keyword evidence="1" id="KW-0472">Membrane</keyword>
<dbReference type="Proteomes" id="UP001220022">
    <property type="component" value="Unassembled WGS sequence"/>
</dbReference>
<organism evidence="2 3">
    <name type="scientific">Streptantibioticus ferralitis</name>
    <dbReference type="NCBI Taxonomy" id="236510"/>
    <lineage>
        <taxon>Bacteria</taxon>
        <taxon>Bacillati</taxon>
        <taxon>Actinomycetota</taxon>
        <taxon>Actinomycetes</taxon>
        <taxon>Kitasatosporales</taxon>
        <taxon>Streptomycetaceae</taxon>
        <taxon>Streptantibioticus</taxon>
    </lineage>
</organism>
<accession>A0ABT5YW39</accession>
<name>A0ABT5YW39_9ACTN</name>
<gene>
    <name evidence="2" type="ORF">P2L57_08710</name>
</gene>
<protein>
    <submittedName>
        <fullName evidence="2">Uncharacterized protein</fullName>
    </submittedName>
</protein>
<feature type="transmembrane region" description="Helical" evidence="1">
    <location>
        <begin position="117"/>
        <end position="137"/>
    </location>
</feature>
<keyword evidence="1" id="KW-1133">Transmembrane helix</keyword>
<keyword evidence="1" id="KW-0812">Transmembrane</keyword>
<proteinExistence type="predicted"/>
<reference evidence="2 3" key="1">
    <citation type="submission" date="2023-03" db="EMBL/GenBank/DDBJ databases">
        <title>Draft genome sequence of type strain Streptomyces ferralitis JCM 14344.</title>
        <authorList>
            <person name="Klaysubun C."/>
            <person name="Duangmal K."/>
        </authorList>
    </citation>
    <scope>NUCLEOTIDE SEQUENCE [LARGE SCALE GENOMIC DNA]</scope>
    <source>
        <strain evidence="2 3">JCM 14344</strain>
    </source>
</reference>